<dbReference type="InterPro" id="IPR036291">
    <property type="entry name" value="NAD(P)-bd_dom_sf"/>
</dbReference>
<comment type="cofactor">
    <cofactor evidence="1">
        <name>Zn(2+)</name>
        <dbReference type="ChEBI" id="CHEBI:29105"/>
    </cofactor>
</comment>
<sequence>MVAETAVKSRSSLFARALWQEERGRLALRQEALTAPTEAEALVKTLWSAVSRGTERLVFDGRVPASQYAVMRAPMQRGEFPFPVQYGYAAVGRVEAGPVDWLGATVFCLHPHQDRFVAPLDALRRTPAGLPARRATLAANMETALNALWDSGAGPGDRIVIIGAGVVGLLTAALAARLPGAEVCVVDPDGARAGVAQRFGADYRAPAACAAFAGTADCVFHASGAAEGLALALDCAGLEATIIEMSWYGDSAVPAPLGEAFHSRRLRLVSSQVGHVAPSRRPRWSAARRLDKALTLLCDARFDELISEEVDFTDAPAAAPRLFGRGAPGLATVLRYSDP</sequence>
<evidence type="ECO:0000256" key="3">
    <source>
        <dbReference type="ARBA" id="ARBA00022723"/>
    </source>
</evidence>
<gene>
    <name evidence="6" type="ORF">SAMN06265338_104229</name>
</gene>
<evidence type="ECO:0000256" key="5">
    <source>
        <dbReference type="ARBA" id="ARBA00023002"/>
    </source>
</evidence>
<dbReference type="GO" id="GO:0046872">
    <property type="term" value="F:metal ion binding"/>
    <property type="evidence" value="ECO:0007669"/>
    <property type="project" value="UniProtKB-KW"/>
</dbReference>
<name>A0A212RHY9_RHOAC</name>
<evidence type="ECO:0000256" key="4">
    <source>
        <dbReference type="ARBA" id="ARBA00022833"/>
    </source>
</evidence>
<dbReference type="PANTHER" id="PTHR43350:SF19">
    <property type="entry name" value="D-GULOSIDE 3-DEHYDROGENASE"/>
    <property type="match status" value="1"/>
</dbReference>
<organism evidence="6 7">
    <name type="scientific">Rhodoblastus acidophilus</name>
    <name type="common">Rhodopseudomonas acidophila</name>
    <dbReference type="NCBI Taxonomy" id="1074"/>
    <lineage>
        <taxon>Bacteria</taxon>
        <taxon>Pseudomonadati</taxon>
        <taxon>Pseudomonadota</taxon>
        <taxon>Alphaproteobacteria</taxon>
        <taxon>Hyphomicrobiales</taxon>
        <taxon>Rhodoblastaceae</taxon>
        <taxon>Rhodoblastus</taxon>
    </lineage>
</organism>
<evidence type="ECO:0000313" key="7">
    <source>
        <dbReference type="Proteomes" id="UP000198418"/>
    </source>
</evidence>
<dbReference type="EMBL" id="FYDG01000004">
    <property type="protein sequence ID" value="SNB71842.1"/>
    <property type="molecule type" value="Genomic_DNA"/>
</dbReference>
<proteinExistence type="inferred from homology"/>
<dbReference type="Gene3D" id="3.90.180.10">
    <property type="entry name" value="Medium-chain alcohol dehydrogenases, catalytic domain"/>
    <property type="match status" value="1"/>
</dbReference>
<evidence type="ECO:0000256" key="1">
    <source>
        <dbReference type="ARBA" id="ARBA00001947"/>
    </source>
</evidence>
<dbReference type="CDD" id="cd08255">
    <property type="entry name" value="2-desacetyl-2-hydroxyethyl_bacteriochlorophyllide_like"/>
    <property type="match status" value="1"/>
</dbReference>
<keyword evidence="7" id="KW-1185">Reference proteome</keyword>
<dbReference type="Gene3D" id="3.40.50.720">
    <property type="entry name" value="NAD(P)-binding Rossmann-like Domain"/>
    <property type="match status" value="1"/>
</dbReference>
<dbReference type="PANTHER" id="PTHR43350">
    <property type="entry name" value="NAD-DEPENDENT ALCOHOL DEHYDROGENASE"/>
    <property type="match status" value="1"/>
</dbReference>
<dbReference type="GO" id="GO:0016491">
    <property type="term" value="F:oxidoreductase activity"/>
    <property type="evidence" value="ECO:0007669"/>
    <property type="project" value="UniProtKB-KW"/>
</dbReference>
<dbReference type="AlphaFoldDB" id="A0A212RHY9"/>
<accession>A0A212RHY9</accession>
<keyword evidence="5" id="KW-0560">Oxidoreductase</keyword>
<keyword evidence="3" id="KW-0479">Metal-binding</keyword>
<dbReference type="RefSeq" id="WP_244593216.1">
    <property type="nucleotide sequence ID" value="NZ_FYDG01000004.1"/>
</dbReference>
<protein>
    <submittedName>
        <fullName evidence="6">Threonine dehydrogenase</fullName>
    </submittedName>
</protein>
<comment type="similarity">
    <text evidence="2">Belongs to the zinc-containing alcohol dehydrogenase family.</text>
</comment>
<evidence type="ECO:0000313" key="6">
    <source>
        <dbReference type="EMBL" id="SNB71842.1"/>
    </source>
</evidence>
<dbReference type="InterPro" id="IPR011032">
    <property type="entry name" value="GroES-like_sf"/>
</dbReference>
<dbReference type="SUPFAM" id="SSF50129">
    <property type="entry name" value="GroES-like"/>
    <property type="match status" value="1"/>
</dbReference>
<dbReference type="SUPFAM" id="SSF51735">
    <property type="entry name" value="NAD(P)-binding Rossmann-fold domains"/>
    <property type="match status" value="1"/>
</dbReference>
<keyword evidence="4" id="KW-0862">Zinc</keyword>
<evidence type="ECO:0000256" key="2">
    <source>
        <dbReference type="ARBA" id="ARBA00008072"/>
    </source>
</evidence>
<reference evidence="7" key="1">
    <citation type="submission" date="2017-06" db="EMBL/GenBank/DDBJ databases">
        <authorList>
            <person name="Varghese N."/>
            <person name="Submissions S."/>
        </authorList>
    </citation>
    <scope>NUCLEOTIDE SEQUENCE [LARGE SCALE GENOMIC DNA]</scope>
    <source>
        <strain evidence="7">DSM 137</strain>
    </source>
</reference>
<dbReference type="Proteomes" id="UP000198418">
    <property type="component" value="Unassembled WGS sequence"/>
</dbReference>